<protein>
    <recommendedName>
        <fullName evidence="1">F-box domain-containing protein</fullName>
    </recommendedName>
</protein>
<dbReference type="PANTHER" id="PTHR32133">
    <property type="entry name" value="OS07G0120400 PROTEIN"/>
    <property type="match status" value="1"/>
</dbReference>
<dbReference type="SUPFAM" id="SSF81383">
    <property type="entry name" value="F-box domain"/>
    <property type="match status" value="1"/>
</dbReference>
<sequence length="372" mass="40749">MMHLSKPRRLRRQRRCRSQPQLMDDVVDEILLRLPTDDPACLFRASAVCRTWQRIVTDPGFSGRYRAFHRTPPLLGVLRNPYVSQSARFVPTTSFCPTLDSEGYTIVFDCRHGRVLLDLTASDDYAVWNPITGDQHRLPEIPGNPESPDNAAVLCAAEGCDHSGCAGAGGPFYVAVVGHGDDDGSAHACLYSSITGAWSAPTSIQTHEFVDTTLTVALVGDAAYFPFELGAGGNILQYDIVERSLSMINPTPWNGRGRAIMPTDDGGLRFASFNSEGYRLHLGKGKIGLDGDVEWEAPHRVIELKGVLPRCVGRMGPVLMGVADGAYAVFLANKDCDVFIIDLGSLKARKVCHREQSYCVFPYMSFYMPGTG</sequence>
<evidence type="ECO:0000313" key="2">
    <source>
        <dbReference type="EMBL" id="TVU40895.1"/>
    </source>
</evidence>
<evidence type="ECO:0000259" key="1">
    <source>
        <dbReference type="Pfam" id="PF00646"/>
    </source>
</evidence>
<evidence type="ECO:0000313" key="3">
    <source>
        <dbReference type="Proteomes" id="UP000324897"/>
    </source>
</evidence>
<dbReference type="Gramene" id="TVU40895">
    <property type="protein sequence ID" value="TVU40895"/>
    <property type="gene ID" value="EJB05_14378"/>
</dbReference>
<dbReference type="OrthoDB" id="625451at2759"/>
<feature type="non-terminal residue" evidence="2">
    <location>
        <position position="1"/>
    </location>
</feature>
<comment type="caution">
    <text evidence="2">The sequence shown here is derived from an EMBL/GenBank/DDBJ whole genome shotgun (WGS) entry which is preliminary data.</text>
</comment>
<name>A0A5J9VZ38_9POAL</name>
<dbReference type="Pfam" id="PF00646">
    <property type="entry name" value="F-box"/>
    <property type="match status" value="1"/>
</dbReference>
<dbReference type="Gene3D" id="1.20.1280.50">
    <property type="match status" value="1"/>
</dbReference>
<dbReference type="EMBL" id="RWGY01000007">
    <property type="protein sequence ID" value="TVU40895.1"/>
    <property type="molecule type" value="Genomic_DNA"/>
</dbReference>
<feature type="domain" description="F-box" evidence="1">
    <location>
        <begin position="24"/>
        <end position="61"/>
    </location>
</feature>
<organism evidence="2 3">
    <name type="scientific">Eragrostis curvula</name>
    <name type="common">weeping love grass</name>
    <dbReference type="NCBI Taxonomy" id="38414"/>
    <lineage>
        <taxon>Eukaryota</taxon>
        <taxon>Viridiplantae</taxon>
        <taxon>Streptophyta</taxon>
        <taxon>Embryophyta</taxon>
        <taxon>Tracheophyta</taxon>
        <taxon>Spermatophyta</taxon>
        <taxon>Magnoliopsida</taxon>
        <taxon>Liliopsida</taxon>
        <taxon>Poales</taxon>
        <taxon>Poaceae</taxon>
        <taxon>PACMAD clade</taxon>
        <taxon>Chloridoideae</taxon>
        <taxon>Eragrostideae</taxon>
        <taxon>Eragrostidinae</taxon>
        <taxon>Eragrostis</taxon>
    </lineage>
</organism>
<reference evidence="2 3" key="1">
    <citation type="journal article" date="2019" name="Sci. Rep.">
        <title>A high-quality genome of Eragrostis curvula grass provides insights into Poaceae evolution and supports new strategies to enhance forage quality.</title>
        <authorList>
            <person name="Carballo J."/>
            <person name="Santos B.A.C.M."/>
            <person name="Zappacosta D."/>
            <person name="Garbus I."/>
            <person name="Selva J.P."/>
            <person name="Gallo C.A."/>
            <person name="Diaz A."/>
            <person name="Albertini E."/>
            <person name="Caccamo M."/>
            <person name="Echenique V."/>
        </authorList>
    </citation>
    <scope>NUCLEOTIDE SEQUENCE [LARGE SCALE GENOMIC DNA]</scope>
    <source>
        <strain evidence="3">cv. Victoria</strain>
        <tissue evidence="2">Leaf</tissue>
    </source>
</reference>
<dbReference type="InterPro" id="IPR001810">
    <property type="entry name" value="F-box_dom"/>
</dbReference>
<proteinExistence type="predicted"/>
<dbReference type="InterPro" id="IPR036047">
    <property type="entry name" value="F-box-like_dom_sf"/>
</dbReference>
<dbReference type="PANTHER" id="PTHR32133:SF409">
    <property type="entry name" value="F-BOX DOMAIN-CONTAINING PROTEIN"/>
    <property type="match status" value="1"/>
</dbReference>
<accession>A0A5J9VZ38</accession>
<dbReference type="Proteomes" id="UP000324897">
    <property type="component" value="Chromosome 4"/>
</dbReference>
<dbReference type="AlphaFoldDB" id="A0A5J9VZ38"/>
<gene>
    <name evidence="2" type="ORF">EJB05_14378</name>
</gene>
<keyword evidence="3" id="KW-1185">Reference proteome</keyword>